<evidence type="ECO:0000256" key="1">
    <source>
        <dbReference type="ARBA" id="ARBA00004651"/>
    </source>
</evidence>
<dbReference type="Pfam" id="PF02653">
    <property type="entry name" value="BPD_transp_2"/>
    <property type="match status" value="1"/>
</dbReference>
<evidence type="ECO:0000313" key="8">
    <source>
        <dbReference type="EMBL" id="AJT40384.1"/>
    </source>
</evidence>
<dbReference type="KEGG" id="ari:UM93_00320"/>
<feature type="transmembrane region" description="Helical" evidence="7">
    <location>
        <begin position="273"/>
        <end position="291"/>
    </location>
</feature>
<keyword evidence="5 7" id="KW-0472">Membrane</keyword>
<feature type="transmembrane region" description="Helical" evidence="7">
    <location>
        <begin position="222"/>
        <end position="240"/>
    </location>
</feature>
<sequence length="442" mass="45246">MTEPNDQLTPEPAKTPPPVPADTSAQTTTGNTTEKTAEKAAASAEAGSGKAQQILREITTGPGLISVLAVVLALIVGALLIILTDANVAKSAGYFFSRPGDTFSAAWKAVSEAYGALIQGATFNPSSRTATGKFGIMETLTQATPLILAGLSVTVAFRAGLFNIGAKGQIILGAIFAGGIGFGADLPPVVHLLLVIVGGAVGGAIWGGVVGLLKARTGAHEVIVTIMLNYIAQYFLDFLLRTAYKSPGGEQPISAPVGPNAMFPPLFGDTFRVNYGLIMAIIAVILVAWLINRSTLGFELRAIGANQNAARTAGMLIGKGYILVMAIAGALAGLAGVAQLSGTEGSLDGDVAGSIGFDAITVALLGRSTPWGTFFAALLFGAFKAGGQSMAVQAGLSIDIVLVIQSLIVLFIAAPPLVRGIFGLGRTKRQRKVEASKEQVAA</sequence>
<dbReference type="OrthoDB" id="45037at2"/>
<dbReference type="EMBL" id="CP011005">
    <property type="protein sequence ID" value="AJT40384.1"/>
    <property type="molecule type" value="Genomic_DNA"/>
</dbReference>
<dbReference type="RefSeq" id="WP_045072961.1">
    <property type="nucleotide sequence ID" value="NZ_CP011005.1"/>
</dbReference>
<dbReference type="PATRIC" id="fig|1618207.4.peg.68"/>
<evidence type="ECO:0000256" key="3">
    <source>
        <dbReference type="ARBA" id="ARBA00022692"/>
    </source>
</evidence>
<dbReference type="HOGENOM" id="CLU_040769_0_2_11"/>
<feature type="transmembrane region" description="Helical" evidence="7">
    <location>
        <begin position="400"/>
        <end position="422"/>
    </location>
</feature>
<organism evidence="8 9">
    <name type="scientific">Psychromicrobium lacuslunae</name>
    <dbReference type="NCBI Taxonomy" id="1618207"/>
    <lineage>
        <taxon>Bacteria</taxon>
        <taxon>Bacillati</taxon>
        <taxon>Actinomycetota</taxon>
        <taxon>Actinomycetes</taxon>
        <taxon>Micrococcales</taxon>
        <taxon>Micrococcaceae</taxon>
        <taxon>Psychromicrobium</taxon>
    </lineage>
</organism>
<feature type="transmembrane region" description="Helical" evidence="7">
    <location>
        <begin position="190"/>
        <end position="213"/>
    </location>
</feature>
<evidence type="ECO:0000256" key="7">
    <source>
        <dbReference type="SAM" id="Phobius"/>
    </source>
</evidence>
<dbReference type="CDD" id="cd06580">
    <property type="entry name" value="TM_PBP1_transp_TpRbsC_like"/>
    <property type="match status" value="1"/>
</dbReference>
<dbReference type="InterPro" id="IPR001851">
    <property type="entry name" value="ABC_transp_permease"/>
</dbReference>
<dbReference type="Proteomes" id="UP000061839">
    <property type="component" value="Chromosome"/>
</dbReference>
<dbReference type="GO" id="GO:0005886">
    <property type="term" value="C:plasma membrane"/>
    <property type="evidence" value="ECO:0007669"/>
    <property type="project" value="UniProtKB-SubCell"/>
</dbReference>
<feature type="transmembrane region" description="Helical" evidence="7">
    <location>
        <begin position="168"/>
        <end position="184"/>
    </location>
</feature>
<accession>A0A0D4BVN6</accession>
<keyword evidence="9" id="KW-1185">Reference proteome</keyword>
<feature type="transmembrane region" description="Helical" evidence="7">
    <location>
        <begin position="63"/>
        <end position="83"/>
    </location>
</feature>
<evidence type="ECO:0000256" key="6">
    <source>
        <dbReference type="SAM" id="MobiDB-lite"/>
    </source>
</evidence>
<feature type="region of interest" description="Disordered" evidence="6">
    <location>
        <begin position="1"/>
        <end position="46"/>
    </location>
</feature>
<keyword evidence="3 7" id="KW-0812">Transmembrane</keyword>
<dbReference type="PANTHER" id="PTHR47089:SF1">
    <property type="entry name" value="GUANOSINE ABC TRANSPORTER PERMEASE PROTEIN NUPP"/>
    <property type="match status" value="1"/>
</dbReference>
<proteinExistence type="predicted"/>
<feature type="transmembrane region" description="Helical" evidence="7">
    <location>
        <begin position="321"/>
        <end position="340"/>
    </location>
</feature>
<evidence type="ECO:0000256" key="5">
    <source>
        <dbReference type="ARBA" id="ARBA00023136"/>
    </source>
</evidence>
<dbReference type="AlphaFoldDB" id="A0A0D4BVN6"/>
<evidence type="ECO:0000256" key="4">
    <source>
        <dbReference type="ARBA" id="ARBA00022989"/>
    </source>
</evidence>
<keyword evidence="2" id="KW-1003">Cell membrane</keyword>
<dbReference type="STRING" id="1618207.UM93_00320"/>
<dbReference type="PANTHER" id="PTHR47089">
    <property type="entry name" value="ABC TRANSPORTER, PERMEASE PROTEIN"/>
    <property type="match status" value="1"/>
</dbReference>
<name>A0A0D4BVN6_9MICC</name>
<evidence type="ECO:0000313" key="9">
    <source>
        <dbReference type="Proteomes" id="UP000061839"/>
    </source>
</evidence>
<dbReference type="GO" id="GO:0022857">
    <property type="term" value="F:transmembrane transporter activity"/>
    <property type="evidence" value="ECO:0007669"/>
    <property type="project" value="InterPro"/>
</dbReference>
<keyword evidence="4 7" id="KW-1133">Transmembrane helix</keyword>
<protein>
    <submittedName>
        <fullName evidence="8">ABC transporter permease</fullName>
    </submittedName>
</protein>
<evidence type="ECO:0000256" key="2">
    <source>
        <dbReference type="ARBA" id="ARBA00022475"/>
    </source>
</evidence>
<reference evidence="8 9" key="1">
    <citation type="journal article" date="2015" name="Genome Announc.">
        <title>Complete Genome Sequencing of Protease-Producing Novel Arthrobacter sp. Strain IHBB 11108 Using PacBio Single-Molecule Real-Time Sequencing Technology.</title>
        <authorList>
            <person name="Kiran S."/>
            <person name="Swarnkar M.K."/>
            <person name="Pal M."/>
            <person name="Thakur R."/>
            <person name="Tewari R."/>
            <person name="Singh A.K."/>
            <person name="Gulati A."/>
        </authorList>
    </citation>
    <scope>NUCLEOTIDE SEQUENCE [LARGE SCALE GENOMIC DNA]</scope>
    <source>
        <strain evidence="8 9">IHBB 11108</strain>
    </source>
</reference>
<feature type="compositionally biased region" description="Low complexity" evidence="6">
    <location>
        <begin position="25"/>
        <end position="46"/>
    </location>
</feature>
<feature type="transmembrane region" description="Helical" evidence="7">
    <location>
        <begin position="143"/>
        <end position="161"/>
    </location>
</feature>
<gene>
    <name evidence="8" type="ORF">UM93_00320</name>
</gene>
<comment type="subcellular location">
    <subcellularLocation>
        <location evidence="1">Cell membrane</location>
        <topology evidence="1">Multi-pass membrane protein</topology>
    </subcellularLocation>
</comment>